<dbReference type="OrthoDB" id="3173702at2759"/>
<sequence>MSGEGVLSLPMERDGDGLVYLLASLLRCLFLAKEFFLLPSRETARVPTPSASPFILNSSKLTGFPFLAAKKGYQSLITRKSQAPVLNAPHLSALLFPAALSLSLHHFLSCEWINGGSLPLLDSGNGTIRDSYMVVEIQDYRSPVTSYVGTWEMYIKGEGTLEPAYYRRSKRVLAVMDEVKVLGDSVLVVDQAFERVRIILGSVDDNDYKDKYGHPIPKLQPTWVGFQQRWKKFLWDTRNAARAAEAYIRDFSTIIIPEVENEEVEDAKLDLREFIKRHDPYGQKLNSSEARDEAQRFSQEIADLQADIARLKISFNDFAKNQEVQLGYEIHAQTLQVKRLDIDIKMCQTVLLTMGIVVGAVTVLGPVGSFVALGTVVNGLVAAAAGIGTATASVSKIMDKRQELEVAHQQVIHLDEQLDRLHQLQEILQAQTADIDILTIHLERFNDSWATVAHDAEVIRDQLEKAGNQGGSKAAFMRRIQILKGSYGTLADALSFYIDNHQASLPPSSTMSDAKHAAYVPTNDGEGPVFPFEIFETIINIIINSIARQRRSGFSKSDLISLSLVSKDFAAICQPHLVKIVRIHMSSPLNRVQQLLGAIKANPTLASYVKWLEYYEPDLRLDGPITAEKDGSLTPLLHLPRLQYLKVDGRGDQSYERPESQIGVFSFRSLLDQYMVSNTLTSLFIRCVSELPILNILSCPNLENLELRYCDLKSWDQPAPSKVLAKGFNLKKVVNCSIRDVAFPLLAYCSQLECLRVSQMGGFRSERPERFPISAPPPTSFKNVTFIESRGSVDWSYFCRLAESASVKAFPALKHLEVELLTFEDITQCPNLIFEHMQSLEEIRVEGRNHLDPTSLNFKRGFSLSAQTLRKVTIHWNVTLQGGHADALLKTVRIALQEISHSNVLQHLHLRWEITAAGGDHETLAPYFEQWNDLDLTLTADKGAAFPHLADVIIWLRFSGGVNVDEQGKQDYKNLFKCSMNRLFNSKDIRTSFDISIY</sequence>
<dbReference type="InterPro" id="IPR032675">
    <property type="entry name" value="LRR_dom_sf"/>
</dbReference>
<evidence type="ECO:0000313" key="2">
    <source>
        <dbReference type="EMBL" id="PPQ72187.1"/>
    </source>
</evidence>
<reference evidence="2 3" key="1">
    <citation type="journal article" date="2018" name="Evol. Lett.">
        <title>Horizontal gene cluster transfer increased hallucinogenic mushroom diversity.</title>
        <authorList>
            <person name="Reynolds H.T."/>
            <person name="Vijayakumar V."/>
            <person name="Gluck-Thaler E."/>
            <person name="Korotkin H.B."/>
            <person name="Matheny P.B."/>
            <person name="Slot J.C."/>
        </authorList>
    </citation>
    <scope>NUCLEOTIDE SEQUENCE [LARGE SCALE GENOMIC DNA]</scope>
    <source>
        <strain evidence="2 3">2629</strain>
    </source>
</reference>
<dbReference type="Proteomes" id="UP000284842">
    <property type="component" value="Unassembled WGS sequence"/>
</dbReference>
<comment type="caution">
    <text evidence="2">The sequence shown here is derived from an EMBL/GenBank/DDBJ whole genome shotgun (WGS) entry which is preliminary data.</text>
</comment>
<dbReference type="EMBL" id="NHTK01005882">
    <property type="protein sequence ID" value="PPQ72187.1"/>
    <property type="molecule type" value="Genomic_DNA"/>
</dbReference>
<dbReference type="AlphaFoldDB" id="A0A409W104"/>
<keyword evidence="1" id="KW-0175">Coiled coil</keyword>
<dbReference type="Gene3D" id="1.20.1170.10">
    <property type="match status" value="1"/>
</dbReference>
<dbReference type="Gene3D" id="3.80.10.10">
    <property type="entry name" value="Ribonuclease Inhibitor"/>
    <property type="match status" value="1"/>
</dbReference>
<keyword evidence="3" id="KW-1185">Reference proteome</keyword>
<dbReference type="SUPFAM" id="SSF52047">
    <property type="entry name" value="RNI-like"/>
    <property type="match status" value="1"/>
</dbReference>
<evidence type="ECO:0000256" key="1">
    <source>
        <dbReference type="SAM" id="Coils"/>
    </source>
</evidence>
<dbReference type="InParanoid" id="A0A409W104"/>
<gene>
    <name evidence="2" type="ORF">CVT24_002399</name>
</gene>
<proteinExistence type="predicted"/>
<name>A0A409W104_9AGAR</name>
<protein>
    <submittedName>
        <fullName evidence="2">Uncharacterized protein</fullName>
    </submittedName>
</protein>
<evidence type="ECO:0000313" key="3">
    <source>
        <dbReference type="Proteomes" id="UP000284842"/>
    </source>
</evidence>
<organism evidence="2 3">
    <name type="scientific">Panaeolus cyanescens</name>
    <dbReference type="NCBI Taxonomy" id="181874"/>
    <lineage>
        <taxon>Eukaryota</taxon>
        <taxon>Fungi</taxon>
        <taxon>Dikarya</taxon>
        <taxon>Basidiomycota</taxon>
        <taxon>Agaricomycotina</taxon>
        <taxon>Agaricomycetes</taxon>
        <taxon>Agaricomycetidae</taxon>
        <taxon>Agaricales</taxon>
        <taxon>Agaricineae</taxon>
        <taxon>Galeropsidaceae</taxon>
        <taxon>Panaeolus</taxon>
    </lineage>
</organism>
<feature type="coiled-coil region" evidence="1">
    <location>
        <begin position="287"/>
        <end position="314"/>
    </location>
</feature>
<accession>A0A409W104</accession>